<evidence type="ECO:0000256" key="11">
    <source>
        <dbReference type="SAM" id="MobiDB-lite"/>
    </source>
</evidence>
<evidence type="ECO:0000256" key="3">
    <source>
        <dbReference type="ARBA" id="ARBA00022538"/>
    </source>
</evidence>
<evidence type="ECO:0000256" key="8">
    <source>
        <dbReference type="ARBA" id="ARBA00023065"/>
    </source>
</evidence>
<proteinExistence type="predicted"/>
<protein>
    <recommendedName>
        <fullName evidence="12">RCK N-terminal domain-containing protein</fullName>
    </recommendedName>
</protein>
<keyword evidence="6" id="KW-0630">Potassium</keyword>
<evidence type="ECO:0000256" key="4">
    <source>
        <dbReference type="ARBA" id="ARBA00022692"/>
    </source>
</evidence>
<feature type="domain" description="RCK N-terminal" evidence="12">
    <location>
        <begin position="77"/>
        <end position="154"/>
    </location>
</feature>
<evidence type="ECO:0000313" key="14">
    <source>
        <dbReference type="Proteomes" id="UP000553632"/>
    </source>
</evidence>
<dbReference type="Proteomes" id="UP000553632">
    <property type="component" value="Unassembled WGS sequence"/>
</dbReference>
<evidence type="ECO:0000256" key="1">
    <source>
        <dbReference type="ARBA" id="ARBA00004141"/>
    </source>
</evidence>
<feature type="compositionally biased region" description="Acidic residues" evidence="11">
    <location>
        <begin position="156"/>
        <end position="171"/>
    </location>
</feature>
<dbReference type="Pfam" id="PF22614">
    <property type="entry name" value="Slo-like_RCK"/>
    <property type="match status" value="1"/>
</dbReference>
<name>A0A7J6N5J0_PEROL</name>
<keyword evidence="2" id="KW-0813">Transport</keyword>
<evidence type="ECO:0000256" key="10">
    <source>
        <dbReference type="ARBA" id="ARBA00023303"/>
    </source>
</evidence>
<keyword evidence="8" id="KW-0406">Ion transport</keyword>
<keyword evidence="5" id="KW-0631">Potassium channel</keyword>
<keyword evidence="4" id="KW-0812">Transmembrane</keyword>
<organism evidence="13 14">
    <name type="scientific">Perkinsus olseni</name>
    <name type="common">Perkinsus atlanticus</name>
    <dbReference type="NCBI Taxonomy" id="32597"/>
    <lineage>
        <taxon>Eukaryota</taxon>
        <taxon>Sar</taxon>
        <taxon>Alveolata</taxon>
        <taxon>Perkinsozoa</taxon>
        <taxon>Perkinsea</taxon>
        <taxon>Perkinsida</taxon>
        <taxon>Perkinsidae</taxon>
        <taxon>Perkinsus</taxon>
    </lineage>
</organism>
<dbReference type="GO" id="GO:0005267">
    <property type="term" value="F:potassium channel activity"/>
    <property type="evidence" value="ECO:0007669"/>
    <property type="project" value="UniProtKB-KW"/>
</dbReference>
<keyword evidence="9" id="KW-0472">Membrane</keyword>
<dbReference type="EMBL" id="JABANO010041424">
    <property type="protein sequence ID" value="KAF4678760.1"/>
    <property type="molecule type" value="Genomic_DNA"/>
</dbReference>
<feature type="region of interest" description="Disordered" evidence="11">
    <location>
        <begin position="151"/>
        <end position="171"/>
    </location>
</feature>
<dbReference type="AlphaFoldDB" id="A0A7J6N5J0"/>
<accession>A0A7J6N5J0</accession>
<keyword evidence="7" id="KW-1133">Transmembrane helix</keyword>
<feature type="non-terminal residue" evidence="13">
    <location>
        <position position="1"/>
    </location>
</feature>
<evidence type="ECO:0000256" key="2">
    <source>
        <dbReference type="ARBA" id="ARBA00022448"/>
    </source>
</evidence>
<gene>
    <name evidence="13" type="ORF">FOZ63_008113</name>
</gene>
<evidence type="ECO:0000313" key="13">
    <source>
        <dbReference type="EMBL" id="KAF4678760.1"/>
    </source>
</evidence>
<evidence type="ECO:0000256" key="6">
    <source>
        <dbReference type="ARBA" id="ARBA00022958"/>
    </source>
</evidence>
<reference evidence="13 14" key="1">
    <citation type="submission" date="2020-04" db="EMBL/GenBank/DDBJ databases">
        <title>Perkinsus olseni comparative genomics.</title>
        <authorList>
            <person name="Bogema D.R."/>
        </authorList>
    </citation>
    <scope>NUCLEOTIDE SEQUENCE [LARGE SCALE GENOMIC DNA]</scope>
    <source>
        <strain evidence="13 14">ATCC PRA-207</strain>
    </source>
</reference>
<dbReference type="PANTHER" id="PTHR10027:SF10">
    <property type="entry name" value="SLOWPOKE 2, ISOFORM D"/>
    <property type="match status" value="1"/>
</dbReference>
<comment type="subcellular location">
    <subcellularLocation>
        <location evidence="1">Membrane</location>
        <topology evidence="1">Multi-pass membrane protein</topology>
    </subcellularLocation>
</comment>
<evidence type="ECO:0000256" key="7">
    <source>
        <dbReference type="ARBA" id="ARBA00022989"/>
    </source>
</evidence>
<dbReference type="Gene3D" id="3.40.50.720">
    <property type="entry name" value="NAD(P)-binding Rossmann-like Domain"/>
    <property type="match status" value="1"/>
</dbReference>
<dbReference type="GO" id="GO:0016020">
    <property type="term" value="C:membrane"/>
    <property type="evidence" value="ECO:0007669"/>
    <property type="project" value="UniProtKB-SubCell"/>
</dbReference>
<evidence type="ECO:0000256" key="9">
    <source>
        <dbReference type="ARBA" id="ARBA00023136"/>
    </source>
</evidence>
<dbReference type="InterPro" id="IPR047871">
    <property type="entry name" value="K_chnl_Slo-like"/>
</dbReference>
<comment type="caution">
    <text evidence="13">The sequence shown here is derived from an EMBL/GenBank/DDBJ whole genome shotgun (WGS) entry which is preliminary data.</text>
</comment>
<sequence>VTLDQLQSVYSKELGGHRESIMAELRATKPVYDGDDNVEGSAQAFIPPPVDVLVRGGHIVFLSVAGTGDSGKSVSMPLGIAKFVEPLRSQYTKQPRPIVVVASSLPKDWHEVRSITDVYFVEGNPVSPFDLSRAGVLSAWAIVIHQAPDNSLGDADGGENEMVDADAGDGG</sequence>
<keyword evidence="14" id="KW-1185">Reference proteome</keyword>
<dbReference type="InterPro" id="IPR003148">
    <property type="entry name" value="RCK_N"/>
</dbReference>
<keyword evidence="10" id="KW-0407">Ion channel</keyword>
<evidence type="ECO:0000259" key="12">
    <source>
        <dbReference type="Pfam" id="PF22614"/>
    </source>
</evidence>
<dbReference type="PANTHER" id="PTHR10027">
    <property type="entry name" value="CALCIUM-ACTIVATED POTASSIUM CHANNEL ALPHA CHAIN"/>
    <property type="match status" value="1"/>
</dbReference>
<evidence type="ECO:0000256" key="5">
    <source>
        <dbReference type="ARBA" id="ARBA00022826"/>
    </source>
</evidence>
<keyword evidence="3" id="KW-0633">Potassium transport</keyword>